<evidence type="ECO:0000256" key="3">
    <source>
        <dbReference type="ARBA" id="ARBA00022964"/>
    </source>
</evidence>
<evidence type="ECO:0000256" key="1">
    <source>
        <dbReference type="ARBA" id="ARBA00001961"/>
    </source>
</evidence>
<dbReference type="AlphaFoldDB" id="A0AB34KN64"/>
<evidence type="ECO:0000256" key="6">
    <source>
        <dbReference type="SAM" id="Phobius"/>
    </source>
</evidence>
<keyword evidence="9" id="KW-1185">Reference proteome</keyword>
<organism evidence="8 9">
    <name type="scientific">Cladosporium halotolerans</name>
    <dbReference type="NCBI Taxonomy" id="1052096"/>
    <lineage>
        <taxon>Eukaryota</taxon>
        <taxon>Fungi</taxon>
        <taxon>Dikarya</taxon>
        <taxon>Ascomycota</taxon>
        <taxon>Pezizomycotina</taxon>
        <taxon>Dothideomycetes</taxon>
        <taxon>Dothideomycetidae</taxon>
        <taxon>Cladosporiales</taxon>
        <taxon>Cladosporiaceae</taxon>
        <taxon>Cladosporium</taxon>
    </lineage>
</organism>
<dbReference type="InterPro" id="IPR044862">
    <property type="entry name" value="Pro_4_hyd_alph_FE2OG_OXY"/>
</dbReference>
<dbReference type="EMBL" id="JAAQHG020000022">
    <property type="protein sequence ID" value="KAL1585020.1"/>
    <property type="molecule type" value="Genomic_DNA"/>
</dbReference>
<dbReference type="GO" id="GO:0005783">
    <property type="term" value="C:endoplasmic reticulum"/>
    <property type="evidence" value="ECO:0007669"/>
    <property type="project" value="TreeGrafter"/>
</dbReference>
<keyword evidence="3" id="KW-0223">Dioxygenase</keyword>
<dbReference type="GO" id="GO:0005506">
    <property type="term" value="F:iron ion binding"/>
    <property type="evidence" value="ECO:0007669"/>
    <property type="project" value="InterPro"/>
</dbReference>
<evidence type="ECO:0000313" key="8">
    <source>
        <dbReference type="EMBL" id="KAL1585020.1"/>
    </source>
</evidence>
<evidence type="ECO:0000256" key="4">
    <source>
        <dbReference type="ARBA" id="ARBA00023002"/>
    </source>
</evidence>
<dbReference type="PANTHER" id="PTHR10869:SF246">
    <property type="entry name" value="TRANSMEMBRANE PROLYL 4-HYDROXYLASE"/>
    <property type="match status" value="1"/>
</dbReference>
<proteinExistence type="predicted"/>
<gene>
    <name evidence="8" type="ORF">WHR41_06162</name>
</gene>
<keyword evidence="5" id="KW-0408">Iron</keyword>
<dbReference type="InterPro" id="IPR045054">
    <property type="entry name" value="P4HA-like"/>
</dbReference>
<evidence type="ECO:0000313" key="9">
    <source>
        <dbReference type="Proteomes" id="UP000803884"/>
    </source>
</evidence>
<dbReference type="PANTHER" id="PTHR10869">
    <property type="entry name" value="PROLYL 4-HYDROXYLASE ALPHA SUBUNIT"/>
    <property type="match status" value="1"/>
</dbReference>
<evidence type="ECO:0000259" key="7">
    <source>
        <dbReference type="SMART" id="SM00702"/>
    </source>
</evidence>
<dbReference type="RefSeq" id="XP_069228126.1">
    <property type="nucleotide sequence ID" value="XM_069374767.1"/>
</dbReference>
<evidence type="ECO:0000256" key="5">
    <source>
        <dbReference type="ARBA" id="ARBA00023004"/>
    </source>
</evidence>
<keyword evidence="6" id="KW-1133">Transmembrane helix</keyword>
<dbReference type="GeneID" id="96007605"/>
<comment type="cofactor">
    <cofactor evidence="1">
        <name>L-ascorbate</name>
        <dbReference type="ChEBI" id="CHEBI:38290"/>
    </cofactor>
</comment>
<dbReference type="GO" id="GO:0004656">
    <property type="term" value="F:procollagen-proline 4-dioxygenase activity"/>
    <property type="evidence" value="ECO:0007669"/>
    <property type="project" value="TreeGrafter"/>
</dbReference>
<keyword evidence="4" id="KW-0560">Oxidoreductase</keyword>
<accession>A0AB34KN64</accession>
<protein>
    <recommendedName>
        <fullName evidence="7">Prolyl 4-hydroxylase alpha subunit domain-containing protein</fullName>
    </recommendedName>
</protein>
<dbReference type="Pfam" id="PF13640">
    <property type="entry name" value="2OG-FeII_Oxy_3"/>
    <property type="match status" value="1"/>
</dbReference>
<keyword evidence="6" id="KW-0812">Transmembrane</keyword>
<dbReference type="Gene3D" id="2.60.120.620">
    <property type="entry name" value="q2cbj1_9rhob like domain"/>
    <property type="match status" value="1"/>
</dbReference>
<comment type="caution">
    <text evidence="8">The sequence shown here is derived from an EMBL/GenBank/DDBJ whole genome shotgun (WGS) entry which is preliminary data.</text>
</comment>
<name>A0AB34KN64_9PEZI</name>
<dbReference type="GO" id="GO:0031418">
    <property type="term" value="F:L-ascorbic acid binding"/>
    <property type="evidence" value="ECO:0007669"/>
    <property type="project" value="InterPro"/>
</dbReference>
<feature type="domain" description="Prolyl 4-hydroxylase alpha subunit" evidence="7">
    <location>
        <begin position="82"/>
        <end position="277"/>
    </location>
</feature>
<dbReference type="SMART" id="SM00702">
    <property type="entry name" value="P4Hc"/>
    <property type="match status" value="1"/>
</dbReference>
<reference evidence="8 9" key="1">
    <citation type="journal article" date="2020" name="Microbiol. Resour. Announc.">
        <title>Draft Genome Sequence of a Cladosporium Species Isolated from the Mesophotic Ascidian Didemnum maculosum.</title>
        <authorList>
            <person name="Gioti A."/>
            <person name="Siaperas R."/>
            <person name="Nikolaivits E."/>
            <person name="Le Goff G."/>
            <person name="Ouazzani J."/>
            <person name="Kotoulas G."/>
            <person name="Topakas E."/>
        </authorList>
    </citation>
    <scope>NUCLEOTIDE SEQUENCE [LARGE SCALE GENOMIC DNA]</scope>
    <source>
        <strain evidence="8 9">TM138-S3</strain>
    </source>
</reference>
<dbReference type="Proteomes" id="UP000803884">
    <property type="component" value="Unassembled WGS sequence"/>
</dbReference>
<sequence length="301" mass="32985">MSSPCPSFRYRTLLELALIASAIYIFLLGAPGLSNVLGSGKTAVPTPKVKQPLTKPDSLVFPDPDLKCPEHAYNVHVYSTKPLVIYIDDFLSAEEADSLVELSSTSWQPSTIFHAGAETHDPSVRNSDKALLPRTRLTQCVEARALAFQGWPANTFVERLWAQRYNASGHYARHYDWSGGGRAGRRESTFMVYLAGGGEGFAGGGTEFPMLERRAEGGWCEFVECEGAGEGTVFKVRKGAAVFWRNFDDEGRGVRETVHAALPVGEGVKVGLNIWSWWQRGLEVGDLVGGGEEEEGKKEEL</sequence>
<keyword evidence="2" id="KW-0479">Metal-binding</keyword>
<dbReference type="InterPro" id="IPR006620">
    <property type="entry name" value="Pro_4_hyd_alph"/>
</dbReference>
<feature type="transmembrane region" description="Helical" evidence="6">
    <location>
        <begin position="12"/>
        <end position="33"/>
    </location>
</feature>
<keyword evidence="6" id="KW-0472">Membrane</keyword>
<evidence type="ECO:0000256" key="2">
    <source>
        <dbReference type="ARBA" id="ARBA00022723"/>
    </source>
</evidence>